<organism evidence="1 2">
    <name type="scientific">Streptomyces benahoarensis</name>
    <dbReference type="NCBI Taxonomy" id="2595054"/>
    <lineage>
        <taxon>Bacteria</taxon>
        <taxon>Bacillati</taxon>
        <taxon>Actinomycetota</taxon>
        <taxon>Actinomycetes</taxon>
        <taxon>Kitasatosporales</taxon>
        <taxon>Streptomycetaceae</taxon>
        <taxon>Streptomyces</taxon>
    </lineage>
</organism>
<name>A0A553YA11_9ACTN</name>
<reference evidence="1 2" key="1">
    <citation type="submission" date="2019-07" db="EMBL/GenBank/DDBJ databases">
        <title>Draft genome for Streptomyces benahoarensis MZ03-48.</title>
        <authorList>
            <person name="Gonzalez-Pimentel J.L."/>
        </authorList>
    </citation>
    <scope>NUCLEOTIDE SEQUENCE [LARGE SCALE GENOMIC DNA]</scope>
    <source>
        <strain evidence="1 2">MZ03-48</strain>
    </source>
</reference>
<keyword evidence="2" id="KW-1185">Reference proteome</keyword>
<comment type="caution">
    <text evidence="1">The sequence shown here is derived from an EMBL/GenBank/DDBJ whole genome shotgun (WGS) entry which is preliminary data.</text>
</comment>
<evidence type="ECO:0000313" key="2">
    <source>
        <dbReference type="Proteomes" id="UP000320888"/>
    </source>
</evidence>
<dbReference type="Proteomes" id="UP000320888">
    <property type="component" value="Unassembled WGS sequence"/>
</dbReference>
<gene>
    <name evidence="1" type="ORF">FNZ23_26875</name>
</gene>
<evidence type="ECO:0000313" key="1">
    <source>
        <dbReference type="EMBL" id="TSB25863.1"/>
    </source>
</evidence>
<protein>
    <submittedName>
        <fullName evidence="1">Uncharacterized protein</fullName>
    </submittedName>
</protein>
<dbReference type="RefSeq" id="WP_143944262.1">
    <property type="nucleotide sequence ID" value="NZ_VKLS01000560.1"/>
</dbReference>
<proteinExistence type="predicted"/>
<dbReference type="AlphaFoldDB" id="A0A553YA11"/>
<dbReference type="EMBL" id="VKLS01000560">
    <property type="protein sequence ID" value="TSB25863.1"/>
    <property type="molecule type" value="Genomic_DNA"/>
</dbReference>
<accession>A0A553YA11</accession>
<sequence>MTASNSTSTTAHRPAYPAYPVPRLEECDDRFSPELIADVGWVIRRHGFPVVDDLRDQSALGMHLYRFFYGER</sequence>